<evidence type="ECO:0000259" key="12">
    <source>
        <dbReference type="Pfam" id="PF00205"/>
    </source>
</evidence>
<feature type="domain" description="Thiamine pyrophosphate enzyme N-terminal TPP-binding" evidence="14">
    <location>
        <begin position="9"/>
        <end position="124"/>
    </location>
</feature>
<evidence type="ECO:0000256" key="8">
    <source>
        <dbReference type="ARBA" id="ARBA00022842"/>
    </source>
</evidence>
<dbReference type="FunFam" id="3.40.50.1220:FF:000008">
    <property type="entry name" value="Acetolactate synthase"/>
    <property type="match status" value="1"/>
</dbReference>
<dbReference type="OrthoDB" id="4494979at2"/>
<reference evidence="15 16" key="2">
    <citation type="submission" date="2019-01" db="EMBL/GenBank/DDBJ databases">
        <authorList>
            <person name="Li Y."/>
        </authorList>
    </citation>
    <scope>NUCLEOTIDE SEQUENCE [LARGE SCALE GENOMIC DNA]</scope>
    <source>
        <strain evidence="15 16">D19-10-3-21</strain>
    </source>
</reference>
<dbReference type="SUPFAM" id="SSF52467">
    <property type="entry name" value="DHS-like NAD/FAD-binding domain"/>
    <property type="match status" value="1"/>
</dbReference>
<protein>
    <recommendedName>
        <fullName evidence="4 11">Acetolactate synthase</fullName>
        <ecNumber evidence="4 11">2.2.1.6</ecNumber>
    </recommendedName>
</protein>
<evidence type="ECO:0000256" key="9">
    <source>
        <dbReference type="ARBA" id="ARBA00023052"/>
    </source>
</evidence>
<evidence type="ECO:0000256" key="10">
    <source>
        <dbReference type="ARBA" id="ARBA00023304"/>
    </source>
</evidence>
<proteinExistence type="inferred from homology"/>
<dbReference type="GO" id="GO:0003984">
    <property type="term" value="F:acetolactate synthase activity"/>
    <property type="evidence" value="ECO:0007669"/>
    <property type="project" value="UniProtKB-EC"/>
</dbReference>
<evidence type="ECO:0000259" key="13">
    <source>
        <dbReference type="Pfam" id="PF02775"/>
    </source>
</evidence>
<dbReference type="InterPro" id="IPR012001">
    <property type="entry name" value="Thiamin_PyroP_enz_TPP-bd_dom"/>
</dbReference>
<dbReference type="InterPro" id="IPR029061">
    <property type="entry name" value="THDP-binding"/>
</dbReference>
<name>A0A443KGX1_9RHOB</name>
<evidence type="ECO:0000313" key="16">
    <source>
        <dbReference type="Proteomes" id="UP000285295"/>
    </source>
</evidence>
<dbReference type="InterPro" id="IPR011766">
    <property type="entry name" value="TPP_enzyme_TPP-bd"/>
</dbReference>
<feature type="domain" description="Thiamine pyrophosphate enzyme TPP-binding" evidence="13">
    <location>
        <begin position="401"/>
        <end position="548"/>
    </location>
</feature>
<dbReference type="SUPFAM" id="SSF52518">
    <property type="entry name" value="Thiamin diphosphate-binding fold (THDP-binding)"/>
    <property type="match status" value="2"/>
</dbReference>
<dbReference type="InterPro" id="IPR045229">
    <property type="entry name" value="TPP_enz"/>
</dbReference>
<comment type="cofactor">
    <cofactor evidence="11">
        <name>thiamine diphosphate</name>
        <dbReference type="ChEBI" id="CHEBI:58937"/>
    </cofactor>
    <text evidence="11">Binds 1 thiamine pyrophosphate per subunit.</text>
</comment>
<dbReference type="GO" id="GO:0000287">
    <property type="term" value="F:magnesium ion binding"/>
    <property type="evidence" value="ECO:0007669"/>
    <property type="project" value="UniProtKB-UniRule"/>
</dbReference>
<dbReference type="Pfam" id="PF00205">
    <property type="entry name" value="TPP_enzyme_M"/>
    <property type="match status" value="1"/>
</dbReference>
<dbReference type="EC" id="2.2.1.6" evidence="4 11"/>
<dbReference type="Gene3D" id="3.40.50.970">
    <property type="match status" value="2"/>
</dbReference>
<dbReference type="Pfam" id="PF02776">
    <property type="entry name" value="TPP_enzyme_N"/>
    <property type="match status" value="1"/>
</dbReference>
<keyword evidence="10 11" id="KW-0100">Branched-chain amino acid biosynthesis</keyword>
<dbReference type="InterPro" id="IPR012000">
    <property type="entry name" value="Thiamin_PyroP_enz_cen_dom"/>
</dbReference>
<dbReference type="UniPathway" id="UPA00049">
    <property type="reaction ID" value="UER00059"/>
</dbReference>
<evidence type="ECO:0000256" key="1">
    <source>
        <dbReference type="ARBA" id="ARBA00004974"/>
    </source>
</evidence>
<feature type="domain" description="Thiamine pyrophosphate enzyme central" evidence="12">
    <location>
        <begin position="199"/>
        <end position="334"/>
    </location>
</feature>
<dbReference type="NCBIfam" id="NF006581">
    <property type="entry name" value="PRK09107.1"/>
    <property type="match status" value="1"/>
</dbReference>
<dbReference type="GO" id="GO:0005948">
    <property type="term" value="C:acetolactate synthase complex"/>
    <property type="evidence" value="ECO:0007669"/>
    <property type="project" value="TreeGrafter"/>
</dbReference>
<dbReference type="GO" id="GO:0030976">
    <property type="term" value="F:thiamine pyrophosphate binding"/>
    <property type="evidence" value="ECO:0007669"/>
    <property type="project" value="UniProtKB-UniRule"/>
</dbReference>
<organism evidence="15 16">
    <name type="scientific">Paenirhodobacter populi</name>
    <dbReference type="NCBI Taxonomy" id="2306993"/>
    <lineage>
        <taxon>Bacteria</taxon>
        <taxon>Pseudomonadati</taxon>
        <taxon>Pseudomonadota</taxon>
        <taxon>Alphaproteobacteria</taxon>
        <taxon>Rhodobacterales</taxon>
        <taxon>Rhodobacter group</taxon>
        <taxon>Paenirhodobacter</taxon>
    </lineage>
</organism>
<comment type="caution">
    <text evidence="15">The sequence shown here is derived from an EMBL/GenBank/DDBJ whole genome shotgun (WGS) entry which is preliminary data.</text>
</comment>
<comment type="pathway">
    <text evidence="2 11">Amino-acid biosynthesis; L-valine biosynthesis; L-valine from pyruvate: step 1/4.</text>
</comment>
<dbReference type="FunFam" id="3.40.50.970:FF:000007">
    <property type="entry name" value="Acetolactate synthase"/>
    <property type="match status" value="1"/>
</dbReference>
<evidence type="ECO:0000256" key="5">
    <source>
        <dbReference type="ARBA" id="ARBA00022605"/>
    </source>
</evidence>
<accession>A0A443KGX1</accession>
<keyword evidence="9 11" id="KW-0786">Thiamine pyrophosphate</keyword>
<dbReference type="InterPro" id="IPR029035">
    <property type="entry name" value="DHS-like_NAD/FAD-binding_dom"/>
</dbReference>
<dbReference type="NCBIfam" id="TIGR00118">
    <property type="entry name" value="acolac_lg"/>
    <property type="match status" value="1"/>
</dbReference>
<dbReference type="GO" id="GO:0050660">
    <property type="term" value="F:flavin adenine dinucleotide binding"/>
    <property type="evidence" value="ECO:0007669"/>
    <property type="project" value="InterPro"/>
</dbReference>
<evidence type="ECO:0000256" key="2">
    <source>
        <dbReference type="ARBA" id="ARBA00005025"/>
    </source>
</evidence>
<comment type="similarity">
    <text evidence="3 11">Belongs to the TPP enzyme family.</text>
</comment>
<dbReference type="UniPathway" id="UPA00047">
    <property type="reaction ID" value="UER00055"/>
</dbReference>
<dbReference type="Gene3D" id="3.40.50.1220">
    <property type="entry name" value="TPP-binding domain"/>
    <property type="match status" value="1"/>
</dbReference>
<keyword evidence="8 11" id="KW-0460">Magnesium</keyword>
<comment type="catalytic activity">
    <reaction evidence="11">
        <text>2 pyruvate + H(+) = (2S)-2-acetolactate + CO2</text>
        <dbReference type="Rhea" id="RHEA:25249"/>
        <dbReference type="ChEBI" id="CHEBI:15361"/>
        <dbReference type="ChEBI" id="CHEBI:15378"/>
        <dbReference type="ChEBI" id="CHEBI:16526"/>
        <dbReference type="ChEBI" id="CHEBI:58476"/>
        <dbReference type="EC" id="2.2.1.6"/>
    </reaction>
</comment>
<dbReference type="GO" id="GO:0009099">
    <property type="term" value="P:L-valine biosynthetic process"/>
    <property type="evidence" value="ECO:0007669"/>
    <property type="project" value="UniProtKB-UniPathway"/>
</dbReference>
<dbReference type="CDD" id="cd07035">
    <property type="entry name" value="TPP_PYR_POX_like"/>
    <property type="match status" value="1"/>
</dbReference>
<keyword evidence="7 11" id="KW-0479">Metal-binding</keyword>
<gene>
    <name evidence="15" type="ORF">D2T31_03310</name>
</gene>
<sequence>MEKPMSQQMTGARMVLQALRDQGVDTIFGYPGGAVLPIYDEIFQQNDIRHVLVRHEQAAVHMAEGYARSTGKPGVVLVTSGPGATNAVTGLTDALMDSIPLVVFSGQVPTFMIGTDAFQEADTVGITRPCTKHNWLVKEPDRLAETIHQAFHVATSGRPGPVLIDLPKDVQFATGTYHGPKTAKVSHYQPRVKGDIEAITKLVELIETAERPVFYTGGGVINSGPAAAQLLTELVDATGFPITSTLMGLGAYPASGKNWLGMLGMHGLYEANLAMHDCDLMINLGARFDDRITGRVSDFSPKSTKVHVDIDASSINKIIRVDLPIIGDVGHVLEDALKIWKSRGRKTNQAAVAKWWSRINGWKKVNCLAYSGSDKTIKPQYALERLEALTRGRDRYITTEVGQHQMWAAQYLHFDKPNRWMTSGGLGTMGYGFPASIGVQIAHPEALVINVAGEASWLMNMQEMGTATQFKAPVKQFILNNERLGMVRQWQQLLHGERYSQSWSQSLPDFVKLAEAFGWKGIICSDPKTLDDAIMEMIEHDGPVLFDCLVEKHENCFPMIPSGKPHNEMLLSADAEAFKSGAALV</sequence>
<evidence type="ECO:0000313" key="15">
    <source>
        <dbReference type="EMBL" id="RWR31999.1"/>
    </source>
</evidence>
<dbReference type="Proteomes" id="UP000285295">
    <property type="component" value="Unassembled WGS sequence"/>
</dbReference>
<evidence type="ECO:0000256" key="11">
    <source>
        <dbReference type="RuleBase" id="RU003591"/>
    </source>
</evidence>
<dbReference type="Pfam" id="PF02775">
    <property type="entry name" value="TPP_enzyme_C"/>
    <property type="match status" value="1"/>
</dbReference>
<dbReference type="PANTHER" id="PTHR18968:SF13">
    <property type="entry name" value="ACETOLACTATE SYNTHASE CATALYTIC SUBUNIT, MITOCHONDRIAL"/>
    <property type="match status" value="1"/>
</dbReference>
<comment type="pathway">
    <text evidence="1 11">Amino-acid biosynthesis; L-isoleucine biosynthesis; L-isoleucine from 2-oxobutanoate: step 1/4.</text>
</comment>
<dbReference type="AlphaFoldDB" id="A0A443KGX1"/>
<dbReference type="PANTHER" id="PTHR18968">
    <property type="entry name" value="THIAMINE PYROPHOSPHATE ENZYMES"/>
    <property type="match status" value="1"/>
</dbReference>
<comment type="cofactor">
    <cofactor evidence="11">
        <name>Mg(2+)</name>
        <dbReference type="ChEBI" id="CHEBI:18420"/>
    </cofactor>
    <text evidence="11">Binds 1 Mg(2+) ion per subunit.</text>
</comment>
<keyword evidence="6 11" id="KW-0808">Transferase</keyword>
<reference evidence="15 16" key="1">
    <citation type="submission" date="2019-01" db="EMBL/GenBank/DDBJ databases">
        <title>Sinorhodobacter populi sp. nov. isolated from the symptomatic bark tissue of Populus euramericana canker.</title>
        <authorList>
            <person name="Xu G."/>
        </authorList>
    </citation>
    <scope>NUCLEOTIDE SEQUENCE [LARGE SCALE GENOMIC DNA]</scope>
    <source>
        <strain evidence="15 16">D19-10-3-21</strain>
    </source>
</reference>
<dbReference type="GO" id="GO:0009097">
    <property type="term" value="P:isoleucine biosynthetic process"/>
    <property type="evidence" value="ECO:0007669"/>
    <property type="project" value="UniProtKB-UniPathway"/>
</dbReference>
<dbReference type="InterPro" id="IPR039368">
    <property type="entry name" value="AHAS_TPP"/>
</dbReference>
<evidence type="ECO:0000256" key="4">
    <source>
        <dbReference type="ARBA" id="ARBA00013145"/>
    </source>
</evidence>
<evidence type="ECO:0000256" key="7">
    <source>
        <dbReference type="ARBA" id="ARBA00022723"/>
    </source>
</evidence>
<evidence type="ECO:0000256" key="6">
    <source>
        <dbReference type="ARBA" id="ARBA00022679"/>
    </source>
</evidence>
<dbReference type="CDD" id="cd02015">
    <property type="entry name" value="TPP_AHAS"/>
    <property type="match status" value="1"/>
</dbReference>
<keyword evidence="5 11" id="KW-0028">Amino-acid biosynthesis</keyword>
<evidence type="ECO:0000256" key="3">
    <source>
        <dbReference type="ARBA" id="ARBA00007812"/>
    </source>
</evidence>
<evidence type="ECO:0000259" key="14">
    <source>
        <dbReference type="Pfam" id="PF02776"/>
    </source>
</evidence>
<dbReference type="EMBL" id="SAUX01000002">
    <property type="protein sequence ID" value="RWR31999.1"/>
    <property type="molecule type" value="Genomic_DNA"/>
</dbReference>
<dbReference type="InterPro" id="IPR012846">
    <property type="entry name" value="Acetolactate_synth_lsu"/>
</dbReference>